<dbReference type="GO" id="GO:0008934">
    <property type="term" value="F:inositol monophosphate 1-phosphatase activity"/>
    <property type="evidence" value="ECO:0007669"/>
    <property type="project" value="InterPro"/>
</dbReference>
<keyword evidence="3 4" id="KW-0460">Magnesium</keyword>
<evidence type="ECO:0000256" key="4">
    <source>
        <dbReference type="PIRSR" id="PIRSR600760-2"/>
    </source>
</evidence>
<evidence type="ECO:0000256" key="1">
    <source>
        <dbReference type="ARBA" id="ARBA00009759"/>
    </source>
</evidence>
<dbReference type="SUPFAM" id="SSF56655">
    <property type="entry name" value="Carbohydrate phosphatase"/>
    <property type="match status" value="1"/>
</dbReference>
<evidence type="ECO:0000313" key="6">
    <source>
        <dbReference type="EMBL" id="SPO35064.1"/>
    </source>
</evidence>
<comment type="catalytic activity">
    <reaction evidence="5">
        <text>a myo-inositol phosphate + H2O = myo-inositol + phosphate</text>
        <dbReference type="Rhea" id="RHEA:24056"/>
        <dbReference type="ChEBI" id="CHEBI:15377"/>
        <dbReference type="ChEBI" id="CHEBI:17268"/>
        <dbReference type="ChEBI" id="CHEBI:43474"/>
        <dbReference type="ChEBI" id="CHEBI:84139"/>
        <dbReference type="EC" id="3.1.3.25"/>
    </reaction>
</comment>
<dbReference type="FunFam" id="3.30.540.10:FF:000004">
    <property type="entry name" value="Inositol-1-monophosphatase"/>
    <property type="match status" value="1"/>
</dbReference>
<dbReference type="PROSITE" id="PS00630">
    <property type="entry name" value="IMP_2"/>
    <property type="match status" value="1"/>
</dbReference>
<dbReference type="InterPro" id="IPR020550">
    <property type="entry name" value="Inositol_monophosphatase_CS"/>
</dbReference>
<dbReference type="PRINTS" id="PR00377">
    <property type="entry name" value="IMPHPHTASES"/>
</dbReference>
<comment type="pathway">
    <text evidence="5">Polyol metabolism; myo-inositol biosynthesis; myo-inositol from D-glucose 6-phosphate: step 2/2.</text>
</comment>
<comment type="similarity">
    <text evidence="1 5">Belongs to the inositol monophosphatase superfamily.</text>
</comment>
<comment type="cofactor">
    <cofactor evidence="4 5">
        <name>Mg(2+)</name>
        <dbReference type="ChEBI" id="CHEBI:18420"/>
    </cofactor>
</comment>
<evidence type="ECO:0000313" key="7">
    <source>
        <dbReference type="Proteomes" id="UP000323386"/>
    </source>
</evidence>
<dbReference type="Pfam" id="PF00459">
    <property type="entry name" value="Inositol_P"/>
    <property type="match status" value="1"/>
</dbReference>
<dbReference type="PANTHER" id="PTHR20854">
    <property type="entry name" value="INOSITOL MONOPHOSPHATASE"/>
    <property type="match status" value="1"/>
</dbReference>
<feature type="binding site" evidence="4">
    <location>
        <position position="116"/>
    </location>
    <ligand>
        <name>Mg(2+)</name>
        <dbReference type="ChEBI" id="CHEBI:18420"/>
        <label>1</label>
        <note>catalytic</note>
    </ligand>
</feature>
<feature type="binding site" evidence="4">
    <location>
        <position position="91"/>
    </location>
    <ligand>
        <name>Mg(2+)</name>
        <dbReference type="ChEBI" id="CHEBI:18420"/>
        <label>1</label>
        <note>catalytic</note>
    </ligand>
</feature>
<dbReference type="GO" id="GO:0046872">
    <property type="term" value="F:metal ion binding"/>
    <property type="evidence" value="ECO:0007669"/>
    <property type="project" value="UniProtKB-KW"/>
</dbReference>
<dbReference type="InterPro" id="IPR020583">
    <property type="entry name" value="Inositol_monoP_metal-BS"/>
</dbReference>
<dbReference type="OrthoDB" id="10254945at2759"/>
<dbReference type="Gene3D" id="3.40.190.80">
    <property type="match status" value="1"/>
</dbReference>
<feature type="binding site" evidence="4">
    <location>
        <position position="281"/>
    </location>
    <ligand>
        <name>Mg(2+)</name>
        <dbReference type="ChEBI" id="CHEBI:18420"/>
        <label>1</label>
        <note>catalytic</note>
    </ligand>
</feature>
<protein>
    <recommendedName>
        <fullName evidence="5">Inositol-1-monophosphatase</fullName>
        <ecNumber evidence="5">3.1.3.25</ecNumber>
    </recommendedName>
</protein>
<dbReference type="EC" id="3.1.3.25" evidence="5"/>
<evidence type="ECO:0000256" key="5">
    <source>
        <dbReference type="RuleBase" id="RU364068"/>
    </source>
</evidence>
<dbReference type="InterPro" id="IPR033942">
    <property type="entry name" value="IMPase"/>
</dbReference>
<dbReference type="Proteomes" id="UP000323386">
    <property type="component" value="Unassembled WGS sequence"/>
</dbReference>
<dbReference type="InterPro" id="IPR000760">
    <property type="entry name" value="Inositol_monophosphatase-like"/>
</dbReference>
<dbReference type="PROSITE" id="PS00629">
    <property type="entry name" value="IMP_1"/>
    <property type="match status" value="1"/>
</dbReference>
<dbReference type="GO" id="GO:0006021">
    <property type="term" value="P:inositol biosynthetic process"/>
    <property type="evidence" value="ECO:0007669"/>
    <property type="project" value="UniProtKB-UniPathway"/>
</dbReference>
<dbReference type="Gene3D" id="3.30.540.10">
    <property type="entry name" value="Fructose-1,6-Bisphosphatase, subunit A, domain 1"/>
    <property type="match status" value="1"/>
</dbReference>
<dbReference type="GO" id="GO:0007165">
    <property type="term" value="P:signal transduction"/>
    <property type="evidence" value="ECO:0007669"/>
    <property type="project" value="TreeGrafter"/>
</dbReference>
<dbReference type="EMBL" id="OOIP01000001">
    <property type="protein sequence ID" value="SPO35064.1"/>
    <property type="molecule type" value="Genomic_DNA"/>
</dbReference>
<evidence type="ECO:0000256" key="2">
    <source>
        <dbReference type="ARBA" id="ARBA00022723"/>
    </source>
</evidence>
<dbReference type="UniPathway" id="UPA00823">
    <property type="reaction ID" value="UER00788"/>
</dbReference>
<dbReference type="AlphaFoldDB" id="A0A5C3ERX2"/>
<dbReference type="PANTHER" id="PTHR20854:SF39">
    <property type="entry name" value="PROTEIN QUTG"/>
    <property type="match status" value="1"/>
</dbReference>
<evidence type="ECO:0000256" key="3">
    <source>
        <dbReference type="ARBA" id="ARBA00022842"/>
    </source>
</evidence>
<feature type="binding site" evidence="4">
    <location>
        <position position="115"/>
    </location>
    <ligand>
        <name>Mg(2+)</name>
        <dbReference type="ChEBI" id="CHEBI:18420"/>
        <label>1</label>
        <note>catalytic</note>
    </ligand>
</feature>
<keyword evidence="2 4" id="KW-0479">Metal-binding</keyword>
<feature type="binding site" evidence="4">
    <location>
        <position position="113"/>
    </location>
    <ligand>
        <name>Mg(2+)</name>
        <dbReference type="ChEBI" id="CHEBI:18420"/>
        <label>1</label>
        <note>catalytic</note>
    </ligand>
</feature>
<proteinExistence type="inferred from homology"/>
<keyword evidence="7" id="KW-1185">Reference proteome</keyword>
<keyword evidence="5" id="KW-0378">Hydrolase</keyword>
<sequence length="372" mass="39897">MSLEQYHDFATDLAVRAGALLCQSAFTRAQAGYCPPSPTTSLPSSTDNTAALNIKDKDSSVDVVTDTDIAVENFIIGEIKRRFPEHRILAEETYAAGGSKKFELGDEPTWIVDPLDGTVNYVHLFPLICISIGLTINKHPVVGAIYAPLLGGFDRHAHGLRRSPSTGPEAQDDLGDNPRPLRLPLSPLRLLSETAPSGLLVASEWGKDRRPSPEGNLMRKANTFLNLASSRSGIDNGQGGRKGGGVQVHGIRSLGSAALDLAYCASGSVDVFWEGGCWEWDVCAGLAILYEAGGMATDANAPPPGSRFWDANEDVPAASLGARRFLCIRPCCDNDKTGETAKEAQRRVARGVWKALDQGGLDYNREGVTYAE</sequence>
<gene>
    <name evidence="6" type="ORF">PSFLO_00535</name>
</gene>
<accession>A0A5C3ERX2</accession>
<dbReference type="CDD" id="cd01639">
    <property type="entry name" value="IMPase"/>
    <property type="match status" value="1"/>
</dbReference>
<organism evidence="6 7">
    <name type="scientific">Pseudozyma flocculosa</name>
    <dbReference type="NCBI Taxonomy" id="84751"/>
    <lineage>
        <taxon>Eukaryota</taxon>
        <taxon>Fungi</taxon>
        <taxon>Dikarya</taxon>
        <taxon>Basidiomycota</taxon>
        <taxon>Ustilaginomycotina</taxon>
        <taxon>Ustilaginomycetes</taxon>
        <taxon>Ustilaginales</taxon>
        <taxon>Ustilaginaceae</taxon>
        <taxon>Pseudozyma</taxon>
    </lineage>
</organism>
<dbReference type="GO" id="GO:0046854">
    <property type="term" value="P:phosphatidylinositol phosphate biosynthetic process"/>
    <property type="evidence" value="ECO:0007669"/>
    <property type="project" value="InterPro"/>
</dbReference>
<name>A0A5C3ERX2_9BASI</name>
<reference evidence="6 7" key="1">
    <citation type="submission" date="2018-03" db="EMBL/GenBank/DDBJ databases">
        <authorList>
            <person name="Guldener U."/>
        </authorList>
    </citation>
    <scope>NUCLEOTIDE SEQUENCE [LARGE SCALE GENOMIC DNA]</scope>
    <source>
        <strain evidence="6 7">DAOM196992</strain>
    </source>
</reference>